<dbReference type="AlphaFoldDB" id="A0A3M7QUZ5"/>
<accession>A0A3M7QUZ5</accession>
<dbReference type="EMBL" id="REGN01005016">
    <property type="protein sequence ID" value="RNA15190.1"/>
    <property type="molecule type" value="Genomic_DNA"/>
</dbReference>
<keyword evidence="2" id="KW-1185">Reference proteome</keyword>
<evidence type="ECO:0000313" key="2">
    <source>
        <dbReference type="Proteomes" id="UP000276133"/>
    </source>
</evidence>
<gene>
    <name evidence="1" type="ORF">BpHYR1_049167</name>
</gene>
<reference evidence="1 2" key="1">
    <citation type="journal article" date="2018" name="Sci. Rep.">
        <title>Genomic signatures of local adaptation to the degree of environmental predictability in rotifers.</title>
        <authorList>
            <person name="Franch-Gras L."/>
            <person name="Hahn C."/>
            <person name="Garcia-Roger E.M."/>
            <person name="Carmona M.J."/>
            <person name="Serra M."/>
            <person name="Gomez A."/>
        </authorList>
    </citation>
    <scope>NUCLEOTIDE SEQUENCE [LARGE SCALE GENOMIC DNA]</scope>
    <source>
        <strain evidence="1">HYR1</strain>
    </source>
</reference>
<sequence>MSLAFILNPIIKNNEIVKSHLEDDDQFKISFLFKDLFFKSTLHINSLNRNDILIINIKMSARNEKMKKTLNCKK</sequence>
<protein>
    <submittedName>
        <fullName evidence="1">Uncharacterized protein</fullName>
    </submittedName>
</protein>
<organism evidence="1 2">
    <name type="scientific">Brachionus plicatilis</name>
    <name type="common">Marine rotifer</name>
    <name type="synonym">Brachionus muelleri</name>
    <dbReference type="NCBI Taxonomy" id="10195"/>
    <lineage>
        <taxon>Eukaryota</taxon>
        <taxon>Metazoa</taxon>
        <taxon>Spiralia</taxon>
        <taxon>Gnathifera</taxon>
        <taxon>Rotifera</taxon>
        <taxon>Eurotatoria</taxon>
        <taxon>Monogononta</taxon>
        <taxon>Pseudotrocha</taxon>
        <taxon>Ploima</taxon>
        <taxon>Brachionidae</taxon>
        <taxon>Brachionus</taxon>
    </lineage>
</organism>
<dbReference type="Proteomes" id="UP000276133">
    <property type="component" value="Unassembled WGS sequence"/>
</dbReference>
<evidence type="ECO:0000313" key="1">
    <source>
        <dbReference type="EMBL" id="RNA15190.1"/>
    </source>
</evidence>
<comment type="caution">
    <text evidence="1">The sequence shown here is derived from an EMBL/GenBank/DDBJ whole genome shotgun (WGS) entry which is preliminary data.</text>
</comment>
<name>A0A3M7QUZ5_BRAPC</name>
<proteinExistence type="predicted"/>